<evidence type="ECO:0000256" key="1">
    <source>
        <dbReference type="SAM" id="Phobius"/>
    </source>
</evidence>
<feature type="transmembrane region" description="Helical" evidence="1">
    <location>
        <begin position="7"/>
        <end position="27"/>
    </location>
</feature>
<dbReference type="PANTHER" id="PTHR43446:SF1">
    <property type="entry name" value="BAND 7 DOMAIN-CONTAINING PROTEIN"/>
    <property type="match status" value="1"/>
</dbReference>
<keyword evidence="1" id="KW-0812">Transmembrane</keyword>
<sequence length="281" mass="31020">MREKQVFYVNGFLGIIGLLALSGIGVFCLVQEIFVVAVLCLILAAILATGIGIVQPNQAKVITFFGNYLGTIRQNGLFLTIPFALRQTVSLRVENFNSKKLKVNDVDGNPIEIAAVVVYKVVDSAKAIFGVEHYDEFVEIQSETAIRHVATKYPYDIFQDDNCITLRGNAEEISEELRRELEARLDIAGVEVLETRLTHLAYATEIAHAMLQRQQAKAVLAARKEIVEGAVKMAKDSIHMLDEEGVLDLDDERKANMVNNLLVAIVSDKGAQPVINTGSLY</sequence>
<dbReference type="Gene3D" id="3.30.479.30">
    <property type="entry name" value="Band 7 domain"/>
    <property type="match status" value="1"/>
</dbReference>
<keyword evidence="1" id="KW-1133">Transmembrane helix</keyword>
<dbReference type="CDD" id="cd03402">
    <property type="entry name" value="SPFH_like_u2"/>
    <property type="match status" value="1"/>
</dbReference>
<dbReference type="AlphaFoldDB" id="A0AAJ3RGA3"/>
<reference evidence="3" key="1">
    <citation type="submission" date="2019-07" db="EMBL/GenBank/DDBJ databases">
        <title>Phylogenomic Reclassification of ATCC Bacillus Strains and Various Taxa within the Genus Bacillus.</title>
        <authorList>
            <person name="Riojas M.A."/>
            <person name="Frank A.M."/>
            <person name="Fenn S.L."/>
            <person name="King S.P."/>
            <person name="Brower S.M."/>
            <person name="Hazbon M.H."/>
        </authorList>
    </citation>
    <scope>NUCLEOTIDE SEQUENCE</scope>
    <source>
        <strain evidence="3">NR-12239</strain>
    </source>
</reference>
<dbReference type="InterPro" id="IPR036013">
    <property type="entry name" value="Band_7/SPFH_dom_sf"/>
</dbReference>
<accession>A0AAJ3RGA3</accession>
<dbReference type="Proteomes" id="UP001248134">
    <property type="component" value="Unassembled WGS sequence"/>
</dbReference>
<protein>
    <submittedName>
        <fullName evidence="3">SPFH domain-containing protein</fullName>
    </submittedName>
</protein>
<evidence type="ECO:0000259" key="2">
    <source>
        <dbReference type="SMART" id="SM00244"/>
    </source>
</evidence>
<feature type="transmembrane region" description="Helical" evidence="1">
    <location>
        <begin position="33"/>
        <end position="54"/>
    </location>
</feature>
<dbReference type="SMART" id="SM00244">
    <property type="entry name" value="PHB"/>
    <property type="match status" value="1"/>
</dbReference>
<dbReference type="EMBL" id="VLYX01000010">
    <property type="protein sequence ID" value="MDR4326671.1"/>
    <property type="molecule type" value="Genomic_DNA"/>
</dbReference>
<dbReference type="SUPFAM" id="SSF117892">
    <property type="entry name" value="Band 7/SPFH domain"/>
    <property type="match status" value="1"/>
</dbReference>
<organism evidence="3 4">
    <name type="scientific">Bacillus pseudomycoides</name>
    <dbReference type="NCBI Taxonomy" id="64104"/>
    <lineage>
        <taxon>Bacteria</taxon>
        <taxon>Bacillati</taxon>
        <taxon>Bacillota</taxon>
        <taxon>Bacilli</taxon>
        <taxon>Bacillales</taxon>
        <taxon>Bacillaceae</taxon>
        <taxon>Bacillus</taxon>
        <taxon>Bacillus cereus group</taxon>
    </lineage>
</organism>
<gene>
    <name evidence="3" type="ORF">FOS08_12200</name>
</gene>
<evidence type="ECO:0000313" key="3">
    <source>
        <dbReference type="EMBL" id="MDR4326671.1"/>
    </source>
</evidence>
<dbReference type="PANTHER" id="PTHR43446">
    <property type="entry name" value="MEMBRANE PROTEIN-RELATED"/>
    <property type="match status" value="1"/>
</dbReference>
<keyword evidence="1" id="KW-0472">Membrane</keyword>
<comment type="caution">
    <text evidence="3">The sequence shown here is derived from an EMBL/GenBank/DDBJ whole genome shotgun (WGS) entry which is preliminary data.</text>
</comment>
<feature type="domain" description="Band 7" evidence="2">
    <location>
        <begin position="49"/>
        <end position="214"/>
    </location>
</feature>
<evidence type="ECO:0000313" key="4">
    <source>
        <dbReference type="Proteomes" id="UP001248134"/>
    </source>
</evidence>
<dbReference type="Pfam" id="PF01145">
    <property type="entry name" value="Band_7"/>
    <property type="match status" value="1"/>
</dbReference>
<name>A0AAJ3RGA3_9BACI</name>
<proteinExistence type="predicted"/>
<dbReference type="InterPro" id="IPR001107">
    <property type="entry name" value="Band_7"/>
</dbReference>
<dbReference type="RefSeq" id="WP_003194622.1">
    <property type="nucleotide sequence ID" value="NZ_CM000743.1"/>
</dbReference>